<dbReference type="InterPro" id="IPR005116">
    <property type="entry name" value="Transp-assoc_OB_typ1"/>
</dbReference>
<keyword evidence="6 12" id="KW-0067">ATP-binding</keyword>
<feature type="domain" description="ABC transporter" evidence="10">
    <location>
        <begin position="1"/>
        <end position="231"/>
    </location>
</feature>
<dbReference type="InterPro" id="IPR003439">
    <property type="entry name" value="ABC_transporter-like_ATP-bd"/>
</dbReference>
<evidence type="ECO:0000259" key="11">
    <source>
        <dbReference type="PROSITE" id="PS51866"/>
    </source>
</evidence>
<dbReference type="RefSeq" id="WP_181513862.1">
    <property type="nucleotide sequence ID" value="NZ_JABFUB010000002.1"/>
</dbReference>
<evidence type="ECO:0000256" key="1">
    <source>
        <dbReference type="ARBA" id="ARBA00022448"/>
    </source>
</evidence>
<keyword evidence="7" id="KW-1278">Translocase</keyword>
<keyword evidence="3 9" id="KW-0500">Molybdenum</keyword>
<dbReference type="SUPFAM" id="SSF52540">
    <property type="entry name" value="P-loop containing nucleoside triphosphate hydrolases"/>
    <property type="match status" value="1"/>
</dbReference>
<protein>
    <submittedName>
        <fullName evidence="12">Molybdenum ABC transporter ATP-binding protein</fullName>
    </submittedName>
</protein>
<keyword evidence="15" id="KW-1185">Reference proteome</keyword>
<keyword evidence="4" id="KW-0997">Cell inner membrane</keyword>
<dbReference type="PROSITE" id="PS51866">
    <property type="entry name" value="MOP"/>
    <property type="match status" value="1"/>
</dbReference>
<dbReference type="GO" id="GO:0015098">
    <property type="term" value="F:molybdate ion transmembrane transporter activity"/>
    <property type="evidence" value="ECO:0007669"/>
    <property type="project" value="InterPro"/>
</dbReference>
<dbReference type="Pfam" id="PF03459">
    <property type="entry name" value="TOBE"/>
    <property type="match status" value="1"/>
</dbReference>
<evidence type="ECO:0000256" key="5">
    <source>
        <dbReference type="ARBA" id="ARBA00022741"/>
    </source>
</evidence>
<dbReference type="InterPro" id="IPR027417">
    <property type="entry name" value="P-loop_NTPase"/>
</dbReference>
<evidence type="ECO:0000256" key="4">
    <source>
        <dbReference type="ARBA" id="ARBA00022519"/>
    </source>
</evidence>
<reference evidence="13 15" key="1">
    <citation type="submission" date="2020-05" db="EMBL/GenBank/DDBJ databases">
        <title>Comparative genomic analysis of denitrifying bacteria from Halomonas genus.</title>
        <authorList>
            <person name="Wang L."/>
            <person name="Shao Z."/>
        </authorList>
    </citation>
    <scope>NUCLEOTIDE SEQUENCE [LARGE SCALE GENOMIC DNA]</scope>
    <source>
        <strain evidence="13 15">DSM 17331</strain>
    </source>
</reference>
<dbReference type="InterPro" id="IPR011868">
    <property type="entry name" value="ModC_ABC_ATP-bd"/>
</dbReference>
<comment type="caution">
    <text evidence="12">The sequence shown here is derived from an EMBL/GenBank/DDBJ whole genome shotgun (WGS) entry which is preliminary data.</text>
</comment>
<dbReference type="Gene3D" id="2.40.50.100">
    <property type="match status" value="1"/>
</dbReference>
<dbReference type="NCBIfam" id="TIGR02142">
    <property type="entry name" value="modC_ABC"/>
    <property type="match status" value="1"/>
</dbReference>
<evidence type="ECO:0000313" key="14">
    <source>
        <dbReference type="Proteomes" id="UP000518091"/>
    </source>
</evidence>
<dbReference type="EMBL" id="JABFUB010000002">
    <property type="protein sequence ID" value="MCG6660685.1"/>
    <property type="molecule type" value="Genomic_DNA"/>
</dbReference>
<evidence type="ECO:0000256" key="6">
    <source>
        <dbReference type="ARBA" id="ARBA00022840"/>
    </source>
</evidence>
<dbReference type="GO" id="GO:0016887">
    <property type="term" value="F:ATP hydrolysis activity"/>
    <property type="evidence" value="ECO:0007669"/>
    <property type="project" value="InterPro"/>
</dbReference>
<evidence type="ECO:0000313" key="13">
    <source>
        <dbReference type="EMBL" id="MCG6660685.1"/>
    </source>
</evidence>
<sequence>MSVAGSFRLTRDDFLLEVELELPARGVTALFGRSGSGKTTLLRCLAGLERSEGWLSVSGCRWQDREHFLPVHRRPLGYVFQEASLFPHLRVRDNLRFGYRRVPADQRRIDFDETVRLLGVETLLERYPQSLSGGQRQRVAIARALLASPRLLLMDEPMASLDAASKAEILPYLEHLYTHLEIPVVYVSHALEEVARLADHMVLMEAGRVLATGPLHELLIRSDLPLSHADNAAAVLEARVAGHDAEQQLVMLECDGGQLRVSCPPAQAGKRLRLSVKASDVVISLAPPQDSSVLNCLPARVSEIADDPHPGHVLVQLTVGSQALIARIPREASRRMALHSGMSVYAQLRGTALA</sequence>
<dbReference type="Gene3D" id="3.40.50.300">
    <property type="entry name" value="P-loop containing nucleotide triphosphate hydrolases"/>
    <property type="match status" value="1"/>
</dbReference>
<dbReference type="Proteomes" id="UP000814353">
    <property type="component" value="Unassembled WGS sequence"/>
</dbReference>
<proteinExistence type="predicted"/>
<dbReference type="GO" id="GO:0005524">
    <property type="term" value="F:ATP binding"/>
    <property type="evidence" value="ECO:0007669"/>
    <property type="project" value="UniProtKB-KW"/>
</dbReference>
<dbReference type="AlphaFoldDB" id="A0A7V9VZP8"/>
<dbReference type="PANTHER" id="PTHR43514">
    <property type="entry name" value="ABC TRANSPORTER I FAMILY MEMBER 10"/>
    <property type="match status" value="1"/>
</dbReference>
<dbReference type="PANTHER" id="PTHR43514:SF10">
    <property type="entry name" value="MOLYBDENUM IMPORT ATP-BINDING PROTEIN MODC 2"/>
    <property type="match status" value="1"/>
</dbReference>
<keyword evidence="2" id="KW-1003">Cell membrane</keyword>
<evidence type="ECO:0000256" key="2">
    <source>
        <dbReference type="ARBA" id="ARBA00022475"/>
    </source>
</evidence>
<dbReference type="PROSITE" id="PS50893">
    <property type="entry name" value="ABC_TRANSPORTER_2"/>
    <property type="match status" value="1"/>
</dbReference>
<dbReference type="PROSITE" id="PS00211">
    <property type="entry name" value="ABC_TRANSPORTER_1"/>
    <property type="match status" value="1"/>
</dbReference>
<evidence type="ECO:0000256" key="9">
    <source>
        <dbReference type="PROSITE-ProRule" id="PRU01213"/>
    </source>
</evidence>
<organism evidence="12 14">
    <name type="scientific">Billgrantia kenyensis</name>
    <dbReference type="NCBI Taxonomy" id="321266"/>
    <lineage>
        <taxon>Bacteria</taxon>
        <taxon>Pseudomonadati</taxon>
        <taxon>Pseudomonadota</taxon>
        <taxon>Gammaproteobacteria</taxon>
        <taxon>Oceanospirillales</taxon>
        <taxon>Halomonadaceae</taxon>
        <taxon>Billgrantia</taxon>
    </lineage>
</organism>
<dbReference type="Pfam" id="PF00005">
    <property type="entry name" value="ABC_tran"/>
    <property type="match status" value="1"/>
</dbReference>
<evidence type="ECO:0000256" key="8">
    <source>
        <dbReference type="ARBA" id="ARBA00023136"/>
    </source>
</evidence>
<keyword evidence="8" id="KW-0472">Membrane</keyword>
<keyword evidence="5" id="KW-0547">Nucleotide-binding</keyword>
<dbReference type="EMBL" id="JACEFT010000004">
    <property type="protein sequence ID" value="MBA2778379.1"/>
    <property type="molecule type" value="Genomic_DNA"/>
</dbReference>
<dbReference type="Proteomes" id="UP000518091">
    <property type="component" value="Unassembled WGS sequence"/>
</dbReference>
<dbReference type="SMART" id="SM00382">
    <property type="entry name" value="AAA"/>
    <property type="match status" value="1"/>
</dbReference>
<dbReference type="InterPro" id="IPR017871">
    <property type="entry name" value="ABC_transporter-like_CS"/>
</dbReference>
<evidence type="ECO:0000256" key="7">
    <source>
        <dbReference type="ARBA" id="ARBA00022967"/>
    </source>
</evidence>
<dbReference type="InterPro" id="IPR050334">
    <property type="entry name" value="Molybdenum_import_ModC"/>
</dbReference>
<evidence type="ECO:0000313" key="12">
    <source>
        <dbReference type="EMBL" id="MBA2778379.1"/>
    </source>
</evidence>
<dbReference type="GO" id="GO:0140359">
    <property type="term" value="F:ABC-type transporter activity"/>
    <property type="evidence" value="ECO:0007669"/>
    <property type="project" value="InterPro"/>
</dbReference>
<accession>A0A7V9VZP8</accession>
<dbReference type="InterPro" id="IPR003593">
    <property type="entry name" value="AAA+_ATPase"/>
</dbReference>
<name>A0A7V9VZP8_9GAMM</name>
<dbReference type="SUPFAM" id="SSF50331">
    <property type="entry name" value="MOP-like"/>
    <property type="match status" value="1"/>
</dbReference>
<dbReference type="InterPro" id="IPR004606">
    <property type="entry name" value="Mop_domain"/>
</dbReference>
<keyword evidence="1" id="KW-0813">Transport</keyword>
<dbReference type="InterPro" id="IPR008995">
    <property type="entry name" value="Mo/tungstate-bd_C_term_dom"/>
</dbReference>
<feature type="domain" description="Mop" evidence="11">
    <location>
        <begin position="290"/>
        <end position="354"/>
    </location>
</feature>
<evidence type="ECO:0000259" key="10">
    <source>
        <dbReference type="PROSITE" id="PS50893"/>
    </source>
</evidence>
<dbReference type="GO" id="GO:0016020">
    <property type="term" value="C:membrane"/>
    <property type="evidence" value="ECO:0007669"/>
    <property type="project" value="InterPro"/>
</dbReference>
<evidence type="ECO:0000313" key="15">
    <source>
        <dbReference type="Proteomes" id="UP000814353"/>
    </source>
</evidence>
<gene>
    <name evidence="12" type="primary">modC</name>
    <name evidence="12" type="ORF">H1D44_05650</name>
    <name evidence="13" type="ORF">HOP48_03865</name>
</gene>
<reference evidence="12 14" key="2">
    <citation type="submission" date="2020-07" db="EMBL/GenBank/DDBJ databases">
        <title>Identification of Halomonas strains.</title>
        <authorList>
            <person name="Xiao Z."/>
            <person name="Shen J."/>
        </authorList>
    </citation>
    <scope>NUCLEOTIDE SEQUENCE [LARGE SCALE GENOMIC DNA]</scope>
    <source>
        <strain evidence="12 14">DSM 17331</strain>
    </source>
</reference>
<evidence type="ECO:0000256" key="3">
    <source>
        <dbReference type="ARBA" id="ARBA00022505"/>
    </source>
</evidence>